<accession>A0A9E2KSN6</accession>
<keyword evidence="1" id="KW-0472">Membrane</keyword>
<feature type="transmembrane region" description="Helical" evidence="1">
    <location>
        <begin position="225"/>
        <end position="245"/>
    </location>
</feature>
<feature type="transmembrane region" description="Helical" evidence="1">
    <location>
        <begin position="135"/>
        <end position="153"/>
    </location>
</feature>
<proteinExistence type="predicted"/>
<dbReference type="AlphaFoldDB" id="A0A9E2KSN6"/>
<gene>
    <name evidence="2" type="ORF">H9806_06695</name>
</gene>
<evidence type="ECO:0000313" key="3">
    <source>
        <dbReference type="Proteomes" id="UP000823844"/>
    </source>
</evidence>
<dbReference type="EMBL" id="JAHLFT010000086">
    <property type="protein sequence ID" value="MBU3828795.1"/>
    <property type="molecule type" value="Genomic_DNA"/>
</dbReference>
<sequence>MAHMSRREYRMKKEHGDHNADVAKNKYAQTKENYRRNFAEKRSHQMQTSNLMNVNSRQDYHHVKLNFWKIFSDRPYVSVAILVIAIFLIMIKLWWGLALLAVLVAIGIYIIGRSHHPNRVLSIEFKMKASRKLSMLRALQLGGSLLMFLSTYMKQVVCVNFTSAGSTDSLQMIEGVLSSQGGSYGQQGTYFLNLLNTLTGNQLWSSYRYATNSAQMMNLPSGRWIIIWTFILMLAPAFCVLAQLFKEPYARNATLVASIISMVSFIMTPHLMKKWIVAYAMENNMTRAAATNAITIGPMAYVAIACSILVMGIALYRFIKKDNFA</sequence>
<name>A0A9E2KSN6_9LACO</name>
<evidence type="ECO:0000256" key="1">
    <source>
        <dbReference type="SAM" id="Phobius"/>
    </source>
</evidence>
<protein>
    <submittedName>
        <fullName evidence="2">Cytochrome C5</fullName>
    </submittedName>
</protein>
<evidence type="ECO:0000313" key="2">
    <source>
        <dbReference type="EMBL" id="MBU3828795.1"/>
    </source>
</evidence>
<dbReference type="Proteomes" id="UP000823844">
    <property type="component" value="Unassembled WGS sequence"/>
</dbReference>
<feature type="transmembrane region" description="Helical" evidence="1">
    <location>
        <begin position="97"/>
        <end position="114"/>
    </location>
</feature>
<comment type="caution">
    <text evidence="2">The sequence shown here is derived from an EMBL/GenBank/DDBJ whole genome shotgun (WGS) entry which is preliminary data.</text>
</comment>
<reference evidence="2" key="1">
    <citation type="journal article" date="2021" name="PeerJ">
        <title>Extensive microbial diversity within the chicken gut microbiome revealed by metagenomics and culture.</title>
        <authorList>
            <person name="Gilroy R."/>
            <person name="Ravi A."/>
            <person name="Getino M."/>
            <person name="Pursley I."/>
            <person name="Horton D.L."/>
            <person name="Alikhan N.F."/>
            <person name="Baker D."/>
            <person name="Gharbi K."/>
            <person name="Hall N."/>
            <person name="Watson M."/>
            <person name="Adriaenssens E.M."/>
            <person name="Foster-Nyarko E."/>
            <person name="Jarju S."/>
            <person name="Secka A."/>
            <person name="Antonio M."/>
            <person name="Oren A."/>
            <person name="Chaudhuri R.R."/>
            <person name="La Ragione R."/>
            <person name="Hildebrand F."/>
            <person name="Pallen M.J."/>
        </authorList>
    </citation>
    <scope>NUCLEOTIDE SEQUENCE</scope>
    <source>
        <strain evidence="2">F6-686</strain>
    </source>
</reference>
<keyword evidence="1" id="KW-1133">Transmembrane helix</keyword>
<keyword evidence="1" id="KW-0812">Transmembrane</keyword>
<feature type="transmembrane region" description="Helical" evidence="1">
    <location>
        <begin position="74"/>
        <end position="91"/>
    </location>
</feature>
<organism evidence="2 3">
    <name type="scientific">Candidatus Lactobacillus pullistercoris</name>
    <dbReference type="NCBI Taxonomy" id="2838636"/>
    <lineage>
        <taxon>Bacteria</taxon>
        <taxon>Bacillati</taxon>
        <taxon>Bacillota</taxon>
        <taxon>Bacilli</taxon>
        <taxon>Lactobacillales</taxon>
        <taxon>Lactobacillaceae</taxon>
        <taxon>Lactobacillus</taxon>
    </lineage>
</organism>
<feature type="transmembrane region" description="Helical" evidence="1">
    <location>
        <begin position="292"/>
        <end position="319"/>
    </location>
</feature>
<feature type="transmembrane region" description="Helical" evidence="1">
    <location>
        <begin position="252"/>
        <end position="272"/>
    </location>
</feature>
<reference evidence="2" key="2">
    <citation type="submission" date="2021-04" db="EMBL/GenBank/DDBJ databases">
        <authorList>
            <person name="Gilroy R."/>
        </authorList>
    </citation>
    <scope>NUCLEOTIDE SEQUENCE</scope>
    <source>
        <strain evidence="2">F6-686</strain>
    </source>
</reference>